<keyword evidence="3" id="KW-1185">Reference proteome</keyword>
<dbReference type="RefSeq" id="WP_219051994.1">
    <property type="nucleotide sequence ID" value="NZ_JAHWDP010000002.1"/>
</dbReference>
<proteinExistence type="predicted"/>
<evidence type="ECO:0000313" key="3">
    <source>
        <dbReference type="Proteomes" id="UP001138686"/>
    </source>
</evidence>
<feature type="domain" description="C1q" evidence="1">
    <location>
        <begin position="78"/>
        <end position="223"/>
    </location>
</feature>
<dbReference type="Proteomes" id="UP001138686">
    <property type="component" value="Unassembled WGS sequence"/>
</dbReference>
<dbReference type="AlphaFoldDB" id="A0A9X1FP96"/>
<reference evidence="2" key="1">
    <citation type="submission" date="2021-07" db="EMBL/GenBank/DDBJ databases">
        <title>Aureisphaera sp. CAU 1614 isolated from sea sediment.</title>
        <authorList>
            <person name="Kim W."/>
        </authorList>
    </citation>
    <scope>NUCLEOTIDE SEQUENCE</scope>
    <source>
        <strain evidence="2">CAU 1614</strain>
    </source>
</reference>
<dbReference type="PROSITE" id="PS50871">
    <property type="entry name" value="C1Q"/>
    <property type="match status" value="1"/>
</dbReference>
<protein>
    <submittedName>
        <fullName evidence="2">Complement C1q domain-containing protein</fullName>
    </submittedName>
</protein>
<accession>A0A9X1FP96</accession>
<dbReference type="EMBL" id="JAHWDP010000002">
    <property type="protein sequence ID" value="MBW2937574.1"/>
    <property type="molecule type" value="Genomic_DNA"/>
</dbReference>
<organism evidence="2 3">
    <name type="scientific">Halomarinibacterium sedimenti</name>
    <dbReference type="NCBI Taxonomy" id="2857106"/>
    <lineage>
        <taxon>Bacteria</taxon>
        <taxon>Pseudomonadati</taxon>
        <taxon>Bacteroidota</taxon>
        <taxon>Flavobacteriia</taxon>
        <taxon>Flavobacteriales</taxon>
        <taxon>Flavobacteriaceae</taxon>
        <taxon>Halomarinibacterium</taxon>
    </lineage>
</organism>
<gene>
    <name evidence="2" type="ORF">KXJ69_05620</name>
</gene>
<sequence length="223" mass="23429">MGDNLLLGMLFITITAFSQVGVNTTNPLTTLDINGNLAIRTVPVETNKDIAKDSILVISTDGIVKTISANDVVNKGIPSIAKGNFSASGAIAVSLLTGSSTIPFDNESFDLSNEYDTSSYTFTALEDGIYQVYVQIETHTTIGTATNFGVSIRHNGSVIATSSFANVGVLGVNVTPPFRNTSTFIQVTAGDTINFSLEGDIALGTVNLSGDGSNSFFTINQIR</sequence>
<dbReference type="InterPro" id="IPR001073">
    <property type="entry name" value="C1q_dom"/>
</dbReference>
<name>A0A9X1FP96_9FLAO</name>
<comment type="caution">
    <text evidence="2">The sequence shown here is derived from an EMBL/GenBank/DDBJ whole genome shotgun (WGS) entry which is preliminary data.</text>
</comment>
<evidence type="ECO:0000259" key="1">
    <source>
        <dbReference type="PROSITE" id="PS50871"/>
    </source>
</evidence>
<evidence type="ECO:0000313" key="2">
    <source>
        <dbReference type="EMBL" id="MBW2937574.1"/>
    </source>
</evidence>